<dbReference type="AlphaFoldDB" id="A0A7I9W3K1"/>
<gene>
    <name evidence="1" type="ORF">MAGR_33900</name>
</gene>
<name>A0A7I9W3K1_MYCAG</name>
<reference evidence="1 2" key="1">
    <citation type="journal article" date="2019" name="Emerg. Microbes Infect.">
        <title>Comprehensive subspecies identification of 175 nontuberculous mycobacteria species based on 7547 genomic profiles.</title>
        <authorList>
            <person name="Matsumoto Y."/>
            <person name="Kinjo T."/>
            <person name="Motooka D."/>
            <person name="Nabeya D."/>
            <person name="Jung N."/>
            <person name="Uechi K."/>
            <person name="Horii T."/>
            <person name="Iida T."/>
            <person name="Fujita J."/>
            <person name="Nakamura S."/>
        </authorList>
    </citation>
    <scope>NUCLEOTIDE SEQUENCE [LARGE SCALE GENOMIC DNA]</scope>
    <source>
        <strain evidence="1 2">JCM 6377</strain>
    </source>
</reference>
<evidence type="ECO:0000313" key="2">
    <source>
        <dbReference type="Proteomes" id="UP000465302"/>
    </source>
</evidence>
<sequence length="49" mass="5464">MLTCEVAFTARTGPVLQSGAGHVQQWERADRFNPLVTAYFGAVEVRRAR</sequence>
<protein>
    <submittedName>
        <fullName evidence="1">Uncharacterized protein</fullName>
    </submittedName>
</protein>
<dbReference type="EMBL" id="BLKS01000001">
    <property type="protein sequence ID" value="GFG51949.1"/>
    <property type="molecule type" value="Genomic_DNA"/>
</dbReference>
<evidence type="ECO:0000313" key="1">
    <source>
        <dbReference type="EMBL" id="GFG51949.1"/>
    </source>
</evidence>
<comment type="caution">
    <text evidence="1">The sequence shown here is derived from an EMBL/GenBank/DDBJ whole genome shotgun (WGS) entry which is preliminary data.</text>
</comment>
<organism evidence="1 2">
    <name type="scientific">Mycolicibacterium agri</name>
    <name type="common">Mycobacterium agri</name>
    <dbReference type="NCBI Taxonomy" id="36811"/>
    <lineage>
        <taxon>Bacteria</taxon>
        <taxon>Bacillati</taxon>
        <taxon>Actinomycetota</taxon>
        <taxon>Actinomycetes</taxon>
        <taxon>Mycobacteriales</taxon>
        <taxon>Mycobacteriaceae</taxon>
        <taxon>Mycolicibacterium</taxon>
    </lineage>
</organism>
<dbReference type="Proteomes" id="UP000465302">
    <property type="component" value="Unassembled WGS sequence"/>
</dbReference>
<proteinExistence type="predicted"/>
<accession>A0A7I9W3K1</accession>